<dbReference type="NCBIfam" id="TIGR03055">
    <property type="entry name" value="photo_alph_chp2"/>
    <property type="match status" value="1"/>
</dbReference>
<feature type="transmembrane region" description="Helical" evidence="2">
    <location>
        <begin position="6"/>
        <end position="25"/>
    </location>
</feature>
<evidence type="ECO:0000313" key="4">
    <source>
        <dbReference type="Proteomes" id="UP000215595"/>
    </source>
</evidence>
<feature type="transmembrane region" description="Helical" evidence="2">
    <location>
        <begin position="57"/>
        <end position="75"/>
    </location>
</feature>
<evidence type="ECO:0000256" key="2">
    <source>
        <dbReference type="SAM" id="Phobius"/>
    </source>
</evidence>
<organism evidence="3 4">
    <name type="scientific">Brevundimonas subvibrioides</name>
    <dbReference type="NCBI Taxonomy" id="74313"/>
    <lineage>
        <taxon>Bacteria</taxon>
        <taxon>Pseudomonadati</taxon>
        <taxon>Pseudomonadota</taxon>
        <taxon>Alphaproteobacteria</taxon>
        <taxon>Caulobacterales</taxon>
        <taxon>Caulobacteraceae</taxon>
        <taxon>Brevundimonas</taxon>
    </lineage>
</organism>
<evidence type="ECO:0000313" key="3">
    <source>
        <dbReference type="EMBL" id="OYX35916.1"/>
    </source>
</evidence>
<feature type="region of interest" description="Disordered" evidence="1">
    <location>
        <begin position="262"/>
        <end position="288"/>
    </location>
</feature>
<evidence type="ECO:0008006" key="5">
    <source>
        <dbReference type="Google" id="ProtNLM"/>
    </source>
</evidence>
<dbReference type="Proteomes" id="UP000215595">
    <property type="component" value="Unassembled WGS sequence"/>
</dbReference>
<name>A0A258FU95_9CAUL</name>
<gene>
    <name evidence="3" type="ORF">B7Z01_00960</name>
</gene>
<protein>
    <recommendedName>
        <fullName evidence="5">Photosynthetic complex assembly protein 2</fullName>
    </recommendedName>
</protein>
<dbReference type="InterPro" id="IPR017496">
    <property type="entry name" value="Photo_alph_chp2"/>
</dbReference>
<feature type="compositionally biased region" description="Polar residues" evidence="1">
    <location>
        <begin position="308"/>
        <end position="319"/>
    </location>
</feature>
<reference evidence="3 4" key="1">
    <citation type="submission" date="2017-03" db="EMBL/GenBank/DDBJ databases">
        <title>Lifting the veil on microbial sulfur biogeochemistry in mining wastewaters.</title>
        <authorList>
            <person name="Kantor R.S."/>
            <person name="Colenbrander Nelson T."/>
            <person name="Marshall S."/>
            <person name="Bennett D."/>
            <person name="Apte S."/>
            <person name="Camacho D."/>
            <person name="Thomas B.C."/>
            <person name="Warren L.A."/>
            <person name="Banfield J.F."/>
        </authorList>
    </citation>
    <scope>NUCLEOTIDE SEQUENCE [LARGE SCALE GENOMIC DNA]</scope>
    <source>
        <strain evidence="3">32-69-9</strain>
    </source>
</reference>
<feature type="transmembrane region" description="Helical" evidence="2">
    <location>
        <begin position="180"/>
        <end position="201"/>
    </location>
</feature>
<keyword evidence="2" id="KW-0472">Membrane</keyword>
<feature type="compositionally biased region" description="Polar residues" evidence="1">
    <location>
        <begin position="278"/>
        <end position="288"/>
    </location>
</feature>
<comment type="caution">
    <text evidence="3">The sequence shown here is derived from an EMBL/GenBank/DDBJ whole genome shotgun (WGS) entry which is preliminary data.</text>
</comment>
<keyword evidence="2" id="KW-1133">Transmembrane helix</keyword>
<feature type="transmembrane region" description="Helical" evidence="2">
    <location>
        <begin position="110"/>
        <end position="130"/>
    </location>
</feature>
<proteinExistence type="predicted"/>
<accession>A0A258FU95</accession>
<feature type="region of interest" description="Disordered" evidence="1">
    <location>
        <begin position="304"/>
        <end position="326"/>
    </location>
</feature>
<keyword evidence="2" id="KW-0812">Transmembrane</keyword>
<feature type="transmembrane region" description="Helical" evidence="2">
    <location>
        <begin position="213"/>
        <end position="234"/>
    </location>
</feature>
<dbReference type="AlphaFoldDB" id="A0A258FU95"/>
<evidence type="ECO:0000256" key="1">
    <source>
        <dbReference type="SAM" id="MobiDB-lite"/>
    </source>
</evidence>
<sequence length="326" mass="34705">MVVAQPLIVAAVLWWISTGAILWLVRRDAAGFGVSLALGGIVAAAAVAGLWQSADDASANGAYVAFGCALAVWGWHEMGFLMGKLTGPRRTPCPDDATGWRRFAVSAQTVIHHEIALALTAVLFVALTWGQPNQTGTLTFLLLFGMRLSTKLNIFLGVPNPPADLLPRGLSYLGSYFRRARFNALFPVSLAASIVVTILLAEAALTSTGGERTGYILMLSLAALGLLEHGFLMLPKSHSRAPESALWAWALGPDTISDVRSSLRKQGPSALGDDKLNASLNDRSTRPVSQKDWVPAFAGMSGDWETAESGSGRTPTNHVVLNEADR</sequence>
<dbReference type="Pfam" id="PF12291">
    <property type="entry name" value="DUF3623"/>
    <property type="match status" value="1"/>
</dbReference>
<dbReference type="EMBL" id="NCEB01000002">
    <property type="protein sequence ID" value="OYX35916.1"/>
    <property type="molecule type" value="Genomic_DNA"/>
</dbReference>
<feature type="transmembrane region" description="Helical" evidence="2">
    <location>
        <begin position="32"/>
        <end position="51"/>
    </location>
</feature>